<organism evidence="1">
    <name type="scientific">Arion vulgaris</name>
    <dbReference type="NCBI Taxonomy" id="1028688"/>
    <lineage>
        <taxon>Eukaryota</taxon>
        <taxon>Metazoa</taxon>
        <taxon>Spiralia</taxon>
        <taxon>Lophotrochozoa</taxon>
        <taxon>Mollusca</taxon>
        <taxon>Gastropoda</taxon>
        <taxon>Heterobranchia</taxon>
        <taxon>Euthyneura</taxon>
        <taxon>Panpulmonata</taxon>
        <taxon>Eupulmonata</taxon>
        <taxon>Stylommatophora</taxon>
        <taxon>Helicina</taxon>
        <taxon>Arionoidea</taxon>
        <taxon>Arionidae</taxon>
        <taxon>Arion</taxon>
    </lineage>
</organism>
<gene>
    <name evidence="1" type="primary">ORF150291</name>
    <name evidence="2" type="synonym">ORF150298</name>
</gene>
<evidence type="ECO:0000313" key="1">
    <source>
        <dbReference type="EMBL" id="CEK85802.1"/>
    </source>
</evidence>
<reference evidence="1" key="1">
    <citation type="submission" date="2014-12" db="EMBL/GenBank/DDBJ databases">
        <title>Insight into the proteome of Arion vulgaris.</title>
        <authorList>
            <person name="Aradska J."/>
            <person name="Bulat T."/>
            <person name="Smidak R."/>
            <person name="Sarate P."/>
            <person name="Gangsoo J."/>
            <person name="Sialana F."/>
            <person name="Bilban M."/>
            <person name="Lubec G."/>
        </authorList>
    </citation>
    <scope>NUCLEOTIDE SEQUENCE</scope>
    <source>
        <tissue evidence="1">Skin</tissue>
    </source>
</reference>
<proteinExistence type="predicted"/>
<dbReference type="AlphaFoldDB" id="A0A0B7AYU7"/>
<sequence>CYGVHALLLKSSCLIDQSTQFSPKCNEDGPIINLMTSTILLTGFVPPKYILA</sequence>
<evidence type="ECO:0000313" key="2">
    <source>
        <dbReference type="EMBL" id="CEK85803.1"/>
    </source>
</evidence>
<feature type="non-terminal residue" evidence="1">
    <location>
        <position position="1"/>
    </location>
</feature>
<protein>
    <submittedName>
        <fullName evidence="1">Uncharacterized protein</fullName>
    </submittedName>
</protein>
<name>A0A0B7AYU7_9EUPU</name>
<accession>A0A0B7AYU7</accession>
<dbReference type="EMBL" id="HACG01038938">
    <property type="protein sequence ID" value="CEK85803.1"/>
    <property type="molecule type" value="Transcribed_RNA"/>
</dbReference>
<dbReference type="EMBL" id="HACG01038937">
    <property type="protein sequence ID" value="CEK85802.1"/>
    <property type="molecule type" value="Transcribed_RNA"/>
</dbReference>